<accession>A0A2H0W1R0</accession>
<feature type="domain" description="N-acetyltransferase" evidence="1">
    <location>
        <begin position="12"/>
        <end position="175"/>
    </location>
</feature>
<dbReference type="Pfam" id="PF13302">
    <property type="entry name" value="Acetyltransf_3"/>
    <property type="match status" value="1"/>
</dbReference>
<dbReference type="EMBL" id="PEZZ01000012">
    <property type="protein sequence ID" value="PIS05302.1"/>
    <property type="molecule type" value="Genomic_DNA"/>
</dbReference>
<proteinExistence type="predicted"/>
<keyword evidence="2" id="KW-0808">Transferase</keyword>
<dbReference type="PANTHER" id="PTHR43415">
    <property type="entry name" value="SPERMIDINE N(1)-ACETYLTRANSFERASE"/>
    <property type="match status" value="1"/>
</dbReference>
<dbReference type="Proteomes" id="UP000230935">
    <property type="component" value="Unassembled WGS sequence"/>
</dbReference>
<dbReference type="GO" id="GO:0016747">
    <property type="term" value="F:acyltransferase activity, transferring groups other than amino-acyl groups"/>
    <property type="evidence" value="ECO:0007669"/>
    <property type="project" value="InterPro"/>
</dbReference>
<dbReference type="Gene3D" id="3.40.630.30">
    <property type="match status" value="1"/>
</dbReference>
<gene>
    <name evidence="2" type="ORF">COT81_01955</name>
</gene>
<dbReference type="SUPFAM" id="SSF55729">
    <property type="entry name" value="Acyl-CoA N-acyltransferases (Nat)"/>
    <property type="match status" value="1"/>
</dbReference>
<protein>
    <submittedName>
        <fullName evidence="2">GNAT family N-acetyltransferase</fullName>
    </submittedName>
</protein>
<dbReference type="PROSITE" id="PS51186">
    <property type="entry name" value="GNAT"/>
    <property type="match status" value="1"/>
</dbReference>
<dbReference type="PANTHER" id="PTHR43415:SF3">
    <property type="entry name" value="GNAT-FAMILY ACETYLTRANSFERASE"/>
    <property type="match status" value="1"/>
</dbReference>
<evidence type="ECO:0000313" key="2">
    <source>
        <dbReference type="EMBL" id="PIS05302.1"/>
    </source>
</evidence>
<sequence>MAQAKKIVGERVYLRELTLADATQEYCDWLNDPEVNYYLETRQSTISELEKYIQKQIDDPNSFFVGIFDNTNDLHIGNIKLEPIEWDKKVATFGILIGNKDYWNKGIGTEATNLIVRHAFEEMQLDEIKLGVIDLNKRAIRAYEKVGFKMTGVRKNAIDHDGQKFDDVIMTIKKENYV</sequence>
<evidence type="ECO:0000259" key="1">
    <source>
        <dbReference type="PROSITE" id="PS51186"/>
    </source>
</evidence>
<dbReference type="InterPro" id="IPR016181">
    <property type="entry name" value="Acyl_CoA_acyltransferase"/>
</dbReference>
<comment type="caution">
    <text evidence="2">The sequence shown here is derived from an EMBL/GenBank/DDBJ whole genome shotgun (WGS) entry which is preliminary data.</text>
</comment>
<dbReference type="InterPro" id="IPR000182">
    <property type="entry name" value="GNAT_dom"/>
</dbReference>
<reference evidence="3" key="1">
    <citation type="submission" date="2017-09" db="EMBL/GenBank/DDBJ databases">
        <title>Depth-based differentiation of microbial function through sediment-hosted aquifers and enrichment of novel symbionts in the deep terrestrial subsurface.</title>
        <authorList>
            <person name="Probst A.J."/>
            <person name="Ladd B."/>
            <person name="Jarett J.K."/>
            <person name="Geller-Mcgrath D.E."/>
            <person name="Sieber C.M.K."/>
            <person name="Emerson J.B."/>
            <person name="Anantharaman K."/>
            <person name="Thomas B.C."/>
            <person name="Malmstrom R."/>
            <person name="Stieglmeier M."/>
            <person name="Klingl A."/>
            <person name="Woyke T."/>
            <person name="Ryan C.M."/>
            <person name="Banfield J.F."/>
        </authorList>
    </citation>
    <scope>NUCLEOTIDE SEQUENCE [LARGE SCALE GENOMIC DNA]</scope>
</reference>
<name>A0A2H0W1R0_9BACT</name>
<evidence type="ECO:0000313" key="3">
    <source>
        <dbReference type="Proteomes" id="UP000230935"/>
    </source>
</evidence>
<dbReference type="AlphaFoldDB" id="A0A2H0W1R0"/>
<organism evidence="2 3">
    <name type="scientific">Candidatus Buchananbacteria bacterium CG10_big_fil_rev_8_21_14_0_10_42_9</name>
    <dbReference type="NCBI Taxonomy" id="1974526"/>
    <lineage>
        <taxon>Bacteria</taxon>
        <taxon>Candidatus Buchananiibacteriota</taxon>
    </lineage>
</organism>